<comment type="caution">
    <text evidence="1">The sequence shown here is derived from an EMBL/GenBank/DDBJ whole genome shotgun (WGS) entry which is preliminary data.</text>
</comment>
<proteinExistence type="predicted"/>
<keyword evidence="2" id="KW-1185">Reference proteome</keyword>
<dbReference type="RefSeq" id="WP_378141102.1">
    <property type="nucleotide sequence ID" value="NZ_JBHSEF010000020.1"/>
</dbReference>
<accession>A0ABV8UU82</accession>
<evidence type="ECO:0000313" key="2">
    <source>
        <dbReference type="Proteomes" id="UP001595733"/>
    </source>
</evidence>
<reference evidence="2" key="1">
    <citation type="journal article" date="2019" name="Int. J. Syst. Evol. Microbiol.">
        <title>The Global Catalogue of Microorganisms (GCM) 10K type strain sequencing project: providing services to taxonomists for standard genome sequencing and annotation.</title>
        <authorList>
            <consortium name="The Broad Institute Genomics Platform"/>
            <consortium name="The Broad Institute Genome Sequencing Center for Infectious Disease"/>
            <person name="Wu L."/>
            <person name="Ma J."/>
        </authorList>
    </citation>
    <scope>NUCLEOTIDE SEQUENCE [LARGE SCALE GENOMIC DNA]</scope>
    <source>
        <strain evidence="2">CCUG 50353</strain>
    </source>
</reference>
<protein>
    <submittedName>
        <fullName evidence="1">Uncharacterized protein</fullName>
    </submittedName>
</protein>
<sequence>MNYALYYPEGYWTGKKVALGSSKLLFVKNSHDPNVRQFWFQWLAFRKASKIYSENKKLNHFEIIKIMR</sequence>
<dbReference type="Proteomes" id="UP001595733">
    <property type="component" value="Unassembled WGS sequence"/>
</dbReference>
<gene>
    <name evidence="1" type="ORF">ACFO0S_07165</name>
</gene>
<evidence type="ECO:0000313" key="1">
    <source>
        <dbReference type="EMBL" id="MFC4354830.1"/>
    </source>
</evidence>
<name>A0ABV8UU82_9BACL</name>
<dbReference type="EMBL" id="JBHSEF010000020">
    <property type="protein sequence ID" value="MFC4354830.1"/>
    <property type="molecule type" value="Genomic_DNA"/>
</dbReference>
<organism evidence="1 2">
    <name type="scientific">Chryseomicrobium palamuruense</name>
    <dbReference type="NCBI Taxonomy" id="682973"/>
    <lineage>
        <taxon>Bacteria</taxon>
        <taxon>Bacillati</taxon>
        <taxon>Bacillota</taxon>
        <taxon>Bacilli</taxon>
        <taxon>Bacillales</taxon>
        <taxon>Caryophanaceae</taxon>
        <taxon>Chryseomicrobium</taxon>
    </lineage>
</organism>